<gene>
    <name evidence="1" type="ORF">QQF64_003462</name>
</gene>
<accession>A0ABR3MLD5</accession>
<feature type="non-terminal residue" evidence="1">
    <location>
        <position position="1"/>
    </location>
</feature>
<evidence type="ECO:0000313" key="2">
    <source>
        <dbReference type="Proteomes" id="UP001558613"/>
    </source>
</evidence>
<comment type="caution">
    <text evidence="1">The sequence shown here is derived from an EMBL/GenBank/DDBJ whole genome shotgun (WGS) entry which is preliminary data.</text>
</comment>
<evidence type="ECO:0000313" key="1">
    <source>
        <dbReference type="EMBL" id="KAL1265435.1"/>
    </source>
</evidence>
<dbReference type="EMBL" id="JAYMGO010000011">
    <property type="protein sequence ID" value="KAL1265435.1"/>
    <property type="molecule type" value="Genomic_DNA"/>
</dbReference>
<name>A0ABR3MLD5_9TELE</name>
<dbReference type="Proteomes" id="UP001558613">
    <property type="component" value="Unassembled WGS sequence"/>
</dbReference>
<feature type="non-terminal residue" evidence="1">
    <location>
        <position position="27"/>
    </location>
</feature>
<reference evidence="1 2" key="1">
    <citation type="submission" date="2023-09" db="EMBL/GenBank/DDBJ databases">
        <authorList>
            <person name="Wang M."/>
        </authorList>
    </citation>
    <scope>NUCLEOTIDE SEQUENCE [LARGE SCALE GENOMIC DNA]</scope>
    <source>
        <strain evidence="1">GT-2023</strain>
        <tissue evidence="1">Liver</tissue>
    </source>
</reference>
<keyword evidence="2" id="KW-1185">Reference proteome</keyword>
<organism evidence="1 2">
    <name type="scientific">Cirrhinus molitorella</name>
    <name type="common">mud carp</name>
    <dbReference type="NCBI Taxonomy" id="172907"/>
    <lineage>
        <taxon>Eukaryota</taxon>
        <taxon>Metazoa</taxon>
        <taxon>Chordata</taxon>
        <taxon>Craniata</taxon>
        <taxon>Vertebrata</taxon>
        <taxon>Euteleostomi</taxon>
        <taxon>Actinopterygii</taxon>
        <taxon>Neopterygii</taxon>
        <taxon>Teleostei</taxon>
        <taxon>Ostariophysi</taxon>
        <taxon>Cypriniformes</taxon>
        <taxon>Cyprinidae</taxon>
        <taxon>Labeoninae</taxon>
        <taxon>Labeonini</taxon>
        <taxon>Cirrhinus</taxon>
    </lineage>
</organism>
<sequence>ASALPFELIPLAEEGRILSLLGPPPSL</sequence>
<protein>
    <submittedName>
        <fullName evidence="1">Uncharacterized protein</fullName>
    </submittedName>
</protein>
<proteinExistence type="predicted"/>